<evidence type="ECO:0000313" key="7">
    <source>
        <dbReference type="Proteomes" id="UP000190312"/>
    </source>
</evidence>
<dbReference type="Proteomes" id="UP000190312">
    <property type="component" value="Unassembled WGS sequence"/>
</dbReference>
<evidence type="ECO:0000256" key="3">
    <source>
        <dbReference type="ARBA" id="ARBA00023242"/>
    </source>
</evidence>
<keyword evidence="1" id="KW-0805">Transcription regulation</keyword>
<feature type="domain" description="Xylanolytic transcriptional activator regulatory" evidence="5">
    <location>
        <begin position="393"/>
        <end position="460"/>
    </location>
</feature>
<dbReference type="GO" id="GO:0003677">
    <property type="term" value="F:DNA binding"/>
    <property type="evidence" value="ECO:0007669"/>
    <property type="project" value="InterPro"/>
</dbReference>
<dbReference type="EMBL" id="MKZY01000005">
    <property type="protein sequence ID" value="OOO09436.1"/>
    <property type="molecule type" value="Genomic_DNA"/>
</dbReference>
<dbReference type="SUPFAM" id="SSF51735">
    <property type="entry name" value="NAD(P)-binding Rossmann-fold domains"/>
    <property type="match status" value="1"/>
</dbReference>
<organism evidence="6 7">
    <name type="scientific">Aspergillus oryzae</name>
    <name type="common">Yellow koji mold</name>
    <dbReference type="NCBI Taxonomy" id="5062"/>
    <lineage>
        <taxon>Eukaryota</taxon>
        <taxon>Fungi</taxon>
        <taxon>Dikarya</taxon>
        <taxon>Ascomycota</taxon>
        <taxon>Pezizomycotina</taxon>
        <taxon>Eurotiomycetes</taxon>
        <taxon>Eurotiomycetidae</taxon>
        <taxon>Eurotiales</taxon>
        <taxon>Aspergillaceae</taxon>
        <taxon>Aspergillus</taxon>
        <taxon>Aspergillus subgen. Circumdati</taxon>
    </lineage>
</organism>
<dbReference type="GO" id="GO:0008270">
    <property type="term" value="F:zinc ion binding"/>
    <property type="evidence" value="ECO:0007669"/>
    <property type="project" value="InterPro"/>
</dbReference>
<dbReference type="AlphaFoldDB" id="A0A1S9DKG3"/>
<dbReference type="OrthoDB" id="10262413at2759"/>
<keyword evidence="2" id="KW-0804">Transcription</keyword>
<dbReference type="VEuPathDB" id="FungiDB:AO090001000171"/>
<dbReference type="CDD" id="cd12148">
    <property type="entry name" value="fungal_TF_MHR"/>
    <property type="match status" value="1"/>
</dbReference>
<dbReference type="InterPro" id="IPR001509">
    <property type="entry name" value="Epimerase_deHydtase"/>
</dbReference>
<dbReference type="GO" id="GO:0006351">
    <property type="term" value="P:DNA-templated transcription"/>
    <property type="evidence" value="ECO:0007669"/>
    <property type="project" value="InterPro"/>
</dbReference>
<dbReference type="Pfam" id="PF01370">
    <property type="entry name" value="Epimerase"/>
    <property type="match status" value="1"/>
</dbReference>
<dbReference type="InterPro" id="IPR051783">
    <property type="entry name" value="NAD(P)-dependent_oxidoreduct"/>
</dbReference>
<comment type="caution">
    <text evidence="6">The sequence shown here is derived from an EMBL/GenBank/DDBJ whole genome shotgun (WGS) entry which is preliminary data.</text>
</comment>
<dbReference type="GO" id="GO:0004029">
    <property type="term" value="F:aldehyde dehydrogenase (NAD+) activity"/>
    <property type="evidence" value="ECO:0007669"/>
    <property type="project" value="TreeGrafter"/>
</dbReference>
<dbReference type="GO" id="GO:0005737">
    <property type="term" value="C:cytoplasm"/>
    <property type="evidence" value="ECO:0007669"/>
    <property type="project" value="TreeGrafter"/>
</dbReference>
<proteinExistence type="predicted"/>
<dbReference type="Gene3D" id="3.40.50.720">
    <property type="entry name" value="NAD(P)-binding Rossmann-like Domain"/>
    <property type="match status" value="1"/>
</dbReference>
<dbReference type="Pfam" id="PF04082">
    <property type="entry name" value="Fungal_trans"/>
    <property type="match status" value="1"/>
</dbReference>
<dbReference type="eggNOG" id="KOG1502">
    <property type="taxonomic scope" value="Eukaryota"/>
</dbReference>
<dbReference type="PANTHER" id="PTHR48079">
    <property type="entry name" value="PROTEIN YEEZ"/>
    <property type="match status" value="1"/>
</dbReference>
<evidence type="ECO:0000256" key="1">
    <source>
        <dbReference type="ARBA" id="ARBA00023015"/>
    </source>
</evidence>
<evidence type="ECO:0000259" key="5">
    <source>
        <dbReference type="Pfam" id="PF04082"/>
    </source>
</evidence>
<accession>A0A1S9DKG3</accession>
<feature type="domain" description="NAD-dependent epimerase/dehydratase" evidence="4">
    <location>
        <begin position="7"/>
        <end position="238"/>
    </location>
</feature>
<dbReference type="PANTHER" id="PTHR48079:SF6">
    <property type="entry name" value="NAD(P)-BINDING DOMAIN-CONTAINING PROTEIN-RELATED"/>
    <property type="match status" value="1"/>
</dbReference>
<sequence length="646" mass="71086">MTSDAKILLTGATGFIGGSVLTALLQSSASSLQSGPITCLMRGADRAALLTSTYGERVKPTVYGGLDDLETTTAVAAQHDVVINTTLGYHSASTKALLRGLAQRKAQTGRDVWLIHTSGTSNIGDKPITKPVGVREFDDLVDAIYAHEKALEAAEPYAQRTTELGVIDTGLELGVKTLVIMSPIIYGNGTGLFNRNSIHTGYMKAMLQIGHAVVVGDGTGLWDHVHIEDLANLYRLVVLDILERQGKSLPTGKKGIIFSANGRHSWLEYSQLVADACYERGLILEKKVTHLSLEEAVATLIPHLGFAKEVFAEEDLKSAAEMFSSNEITVATIARNLGWNPVKGDEAWTQAFRDDVNSIIKSKGQVEALSPPTSGLNIPPSSAGRSEPRRRFLNLYFEKFNPYWLLIHRGSFDEDIEAPFLVQAMIVIGMWMSDEPNARSAAIDLHNTLASAIGQQREAWDVSAKEDIDGASWPIPTYQGILLHIIFALVNAGAGNLGIDLKPSLSRTNTDLLNSLVGSCKRLDMLYYPSILARYSQRDSRPYIWLGIEETKRFNLALYRVYRAASVVGKRADDADTHARLTARDLRFPFPTHTRLWKTMSMAEWGSAAGRGVFDHLLDDTMEEMWISRAHEALGIDWELEYTPQD</sequence>
<gene>
    <name evidence="6" type="ORF">OAory_01107320</name>
</gene>
<dbReference type="InterPro" id="IPR036291">
    <property type="entry name" value="NAD(P)-bd_dom_sf"/>
</dbReference>
<evidence type="ECO:0000313" key="6">
    <source>
        <dbReference type="EMBL" id="OOO09436.1"/>
    </source>
</evidence>
<evidence type="ECO:0000256" key="2">
    <source>
        <dbReference type="ARBA" id="ARBA00023163"/>
    </source>
</evidence>
<reference evidence="6 7" key="1">
    <citation type="submission" date="2016-10" db="EMBL/GenBank/DDBJ databases">
        <title>Genome sequencing of Aspergillus oryzae BCC7051.</title>
        <authorList>
            <person name="Thammarongtham C."/>
            <person name="Vorapreeda T."/>
            <person name="Nookaew I."/>
            <person name="Srisuk T."/>
            <person name="Land M."/>
            <person name="Jeennor S."/>
            <person name="Laoteng K."/>
        </authorList>
    </citation>
    <scope>NUCLEOTIDE SEQUENCE [LARGE SCALE GENOMIC DNA]</scope>
    <source>
        <strain evidence="6 7">BCC7051</strain>
    </source>
</reference>
<keyword evidence="3" id="KW-0539">Nucleus</keyword>
<name>A0A1S9DKG3_ASPOZ</name>
<protein>
    <submittedName>
        <fullName evidence="6">NAD-dependent epimerase/dehydratase</fullName>
    </submittedName>
</protein>
<evidence type="ECO:0000259" key="4">
    <source>
        <dbReference type="Pfam" id="PF01370"/>
    </source>
</evidence>
<dbReference type="InterPro" id="IPR007219">
    <property type="entry name" value="XnlR_reg_dom"/>
</dbReference>
<dbReference type="VEuPathDB" id="FungiDB:AO090001000136"/>